<feature type="compositionally biased region" description="Polar residues" evidence="1">
    <location>
        <begin position="24"/>
        <end position="39"/>
    </location>
</feature>
<protein>
    <submittedName>
        <fullName evidence="2">Uncharacterized protein</fullName>
    </submittedName>
</protein>
<evidence type="ECO:0000256" key="1">
    <source>
        <dbReference type="SAM" id="MobiDB-lite"/>
    </source>
</evidence>
<dbReference type="EMBL" id="JAAIUW010000010">
    <property type="protein sequence ID" value="KAF7812361.1"/>
    <property type="molecule type" value="Genomic_DNA"/>
</dbReference>
<evidence type="ECO:0000313" key="3">
    <source>
        <dbReference type="Proteomes" id="UP000634136"/>
    </source>
</evidence>
<dbReference type="Proteomes" id="UP000634136">
    <property type="component" value="Unassembled WGS sequence"/>
</dbReference>
<feature type="region of interest" description="Disordered" evidence="1">
    <location>
        <begin position="1"/>
        <end position="66"/>
    </location>
</feature>
<keyword evidence="3" id="KW-1185">Reference proteome</keyword>
<organism evidence="2 3">
    <name type="scientific">Senna tora</name>
    <dbReference type="NCBI Taxonomy" id="362788"/>
    <lineage>
        <taxon>Eukaryota</taxon>
        <taxon>Viridiplantae</taxon>
        <taxon>Streptophyta</taxon>
        <taxon>Embryophyta</taxon>
        <taxon>Tracheophyta</taxon>
        <taxon>Spermatophyta</taxon>
        <taxon>Magnoliopsida</taxon>
        <taxon>eudicotyledons</taxon>
        <taxon>Gunneridae</taxon>
        <taxon>Pentapetalae</taxon>
        <taxon>rosids</taxon>
        <taxon>fabids</taxon>
        <taxon>Fabales</taxon>
        <taxon>Fabaceae</taxon>
        <taxon>Caesalpinioideae</taxon>
        <taxon>Cassia clade</taxon>
        <taxon>Senna</taxon>
    </lineage>
</organism>
<dbReference type="AlphaFoldDB" id="A0A834WAW8"/>
<name>A0A834WAW8_9FABA</name>
<proteinExistence type="predicted"/>
<gene>
    <name evidence="2" type="ORF">G2W53_033337</name>
</gene>
<reference evidence="2" key="1">
    <citation type="submission" date="2020-09" db="EMBL/GenBank/DDBJ databases">
        <title>Genome-Enabled Discovery of Anthraquinone Biosynthesis in Senna tora.</title>
        <authorList>
            <person name="Kang S.-H."/>
            <person name="Pandey R.P."/>
            <person name="Lee C.-M."/>
            <person name="Sim J.-S."/>
            <person name="Jeong J.-T."/>
            <person name="Choi B.-S."/>
            <person name="Jung M."/>
            <person name="Ginzburg D."/>
            <person name="Zhao K."/>
            <person name="Won S.Y."/>
            <person name="Oh T.-J."/>
            <person name="Yu Y."/>
            <person name="Kim N.-H."/>
            <person name="Lee O.R."/>
            <person name="Lee T.-H."/>
            <person name="Bashyal P."/>
            <person name="Kim T.-S."/>
            <person name="Lee W.-H."/>
            <person name="Kawkins C."/>
            <person name="Kim C.-K."/>
            <person name="Kim J.S."/>
            <person name="Ahn B.O."/>
            <person name="Rhee S.Y."/>
            <person name="Sohng J.K."/>
        </authorList>
    </citation>
    <scope>NUCLEOTIDE SEQUENCE</scope>
    <source>
        <tissue evidence="2">Leaf</tissue>
    </source>
</reference>
<comment type="caution">
    <text evidence="2">The sequence shown here is derived from an EMBL/GenBank/DDBJ whole genome shotgun (WGS) entry which is preliminary data.</text>
</comment>
<sequence length="66" mass="7053">MPCIESNTLIRLGTSVDQRYENPSPLTTESGASPTTEGSKNPPEGSEIEFAQMNTTQGKSLPDDVP</sequence>
<accession>A0A834WAW8</accession>
<evidence type="ECO:0000313" key="2">
    <source>
        <dbReference type="EMBL" id="KAF7812361.1"/>
    </source>
</evidence>